<dbReference type="STRING" id="319795.Dgeo_1769"/>
<feature type="chain" id="PRO_5004192113" description="Lipoprotein" evidence="1">
    <location>
        <begin position="20"/>
        <end position="370"/>
    </location>
</feature>
<sequence length="370" mass="38529">MFRRPRLTFLLLLPGFMAACTGTDEGTLPTRLAVLTDGGATLRSATTGSGTVTPPTEVSVGVDGGVSLETLPGAKRVALTRRAAIESRDATFTDVQPFAPTGFATTCLIASVMNAPRDRLLTLSQCPNGPQQLALYRVGTDSTNGTLVWTALLPVFTPPANTSDVPPIRLALTRENVTNVGVVDIGVVARPALAGGSEVIRVAPEAVGNTTAVASTPVPTPAIRDLAPAANGVIYAATDTGIQPLSGTGVPNGAATLTAFGKTRFDRLWTSASSGTSGNLFAAWRDTALSGNSSEPLRLWNGTAGSSAVTVAYIPELRDVTIALDGYLYALTRTALTRYDTVRGFQQGYWSPENLLSGLKDARAVAWLVP</sequence>
<accession>Q1IXH0</accession>
<dbReference type="KEGG" id="dge:Dgeo_1769"/>
<evidence type="ECO:0000313" key="2">
    <source>
        <dbReference type="EMBL" id="ABF46064.1"/>
    </source>
</evidence>
<proteinExistence type="predicted"/>
<evidence type="ECO:0000313" key="3">
    <source>
        <dbReference type="Proteomes" id="UP000002431"/>
    </source>
</evidence>
<dbReference type="AlphaFoldDB" id="Q1IXH0"/>
<organism evidence="2 3">
    <name type="scientific">Deinococcus geothermalis (strain DSM 11300 / CIP 105573 / AG-3a)</name>
    <dbReference type="NCBI Taxonomy" id="319795"/>
    <lineage>
        <taxon>Bacteria</taxon>
        <taxon>Thermotogati</taxon>
        <taxon>Deinococcota</taxon>
        <taxon>Deinococci</taxon>
        <taxon>Deinococcales</taxon>
        <taxon>Deinococcaceae</taxon>
        <taxon>Deinococcus</taxon>
    </lineage>
</organism>
<dbReference type="RefSeq" id="WP_011530895.1">
    <property type="nucleotide sequence ID" value="NC_008025.1"/>
</dbReference>
<name>Q1IXH0_DEIGD</name>
<protein>
    <recommendedName>
        <fullName evidence="4">Lipoprotein</fullName>
    </recommendedName>
</protein>
<evidence type="ECO:0000256" key="1">
    <source>
        <dbReference type="SAM" id="SignalP"/>
    </source>
</evidence>
<dbReference type="Proteomes" id="UP000002431">
    <property type="component" value="Chromosome"/>
</dbReference>
<dbReference type="EMBL" id="CP000359">
    <property type="protein sequence ID" value="ABF46064.1"/>
    <property type="molecule type" value="Genomic_DNA"/>
</dbReference>
<reference evidence="2" key="1">
    <citation type="submission" date="2006-04" db="EMBL/GenBank/DDBJ databases">
        <title>Complete sequence of chromosome of Deinococcus geothermalis DSM 11300.</title>
        <authorList>
            <consortium name="US DOE Joint Genome Institute"/>
            <person name="Copeland A."/>
            <person name="Lucas S."/>
            <person name="Lapidus A."/>
            <person name="Barry K."/>
            <person name="Detter J.C."/>
            <person name="Glavina del Rio T."/>
            <person name="Hammon N."/>
            <person name="Israni S."/>
            <person name="Dalin E."/>
            <person name="Tice H."/>
            <person name="Pitluck S."/>
            <person name="Brettin T."/>
            <person name="Bruce D."/>
            <person name="Han C."/>
            <person name="Tapia R."/>
            <person name="Saunders E."/>
            <person name="Gilna P."/>
            <person name="Schmutz J."/>
            <person name="Larimer F."/>
            <person name="Land M."/>
            <person name="Hauser L."/>
            <person name="Kyrpides N."/>
            <person name="Kim E."/>
            <person name="Daly M.J."/>
            <person name="Fredrickson J.K."/>
            <person name="Makarova K.S."/>
            <person name="Gaidamakova E.K."/>
            <person name="Zhai M."/>
            <person name="Richardson P."/>
        </authorList>
    </citation>
    <scope>NUCLEOTIDE SEQUENCE</scope>
    <source>
        <strain evidence="2">DSM 11300</strain>
    </source>
</reference>
<gene>
    <name evidence="2" type="ordered locus">Dgeo_1769</name>
</gene>
<dbReference type="PROSITE" id="PS51257">
    <property type="entry name" value="PROKAR_LIPOPROTEIN"/>
    <property type="match status" value="1"/>
</dbReference>
<keyword evidence="1" id="KW-0732">Signal</keyword>
<keyword evidence="3" id="KW-1185">Reference proteome</keyword>
<dbReference type="HOGENOM" id="CLU_773213_0_0_0"/>
<feature type="signal peptide" evidence="1">
    <location>
        <begin position="1"/>
        <end position="19"/>
    </location>
</feature>
<evidence type="ECO:0008006" key="4">
    <source>
        <dbReference type="Google" id="ProtNLM"/>
    </source>
</evidence>